<evidence type="ECO:0000313" key="3">
    <source>
        <dbReference type="Proteomes" id="UP000608024"/>
    </source>
</evidence>
<comment type="caution">
    <text evidence="2">The sequence shown here is derived from an EMBL/GenBank/DDBJ whole genome shotgun (WGS) entry which is preliminary data.</text>
</comment>
<sequence length="201" mass="21632">MARGLAHRLAGSLGRHPAPPTPGSLPMRPHALVCVPFLLLAAAGCASPAPRPPAPAPDDVVRAAQQRLTDRCLARRGLTPPRPGDRPPSTAERDRVARALFGTGRTELSLRLSTGHVVRAHTDGCLAAAQRALYGDQKRWFRVSTVVNNLEPEAAAAHRPLPEVRAAHRADLTTWRQLRARALKNAEAVLREDGPTASRKP</sequence>
<name>A0A919DTP1_9ACTN</name>
<reference evidence="2" key="2">
    <citation type="submission" date="2020-09" db="EMBL/GenBank/DDBJ databases">
        <authorList>
            <person name="Sun Q."/>
            <person name="Ohkuma M."/>
        </authorList>
    </citation>
    <scope>NUCLEOTIDE SEQUENCE</scope>
    <source>
        <strain evidence="2">JCM 4784</strain>
    </source>
</reference>
<dbReference type="AlphaFoldDB" id="A0A919DTP1"/>
<gene>
    <name evidence="2" type="ORF">GCM10018785_59330</name>
</gene>
<proteinExistence type="predicted"/>
<accession>A0A919DTP1</accession>
<dbReference type="EMBL" id="BNBT01000129">
    <property type="protein sequence ID" value="GHE83506.1"/>
    <property type="molecule type" value="Genomic_DNA"/>
</dbReference>
<dbReference type="Proteomes" id="UP000608024">
    <property type="component" value="Unassembled WGS sequence"/>
</dbReference>
<organism evidence="2 3">
    <name type="scientific">Streptomyces longispororuber</name>
    <dbReference type="NCBI Taxonomy" id="68230"/>
    <lineage>
        <taxon>Bacteria</taxon>
        <taxon>Bacillati</taxon>
        <taxon>Actinomycetota</taxon>
        <taxon>Actinomycetes</taxon>
        <taxon>Kitasatosporales</taxon>
        <taxon>Streptomycetaceae</taxon>
        <taxon>Streptomyces</taxon>
    </lineage>
</organism>
<evidence type="ECO:0008006" key="4">
    <source>
        <dbReference type="Google" id="ProtNLM"/>
    </source>
</evidence>
<reference evidence="2" key="1">
    <citation type="journal article" date="2014" name="Int. J. Syst. Evol. Microbiol.">
        <title>Complete genome sequence of Corynebacterium casei LMG S-19264T (=DSM 44701T), isolated from a smear-ripened cheese.</title>
        <authorList>
            <consortium name="US DOE Joint Genome Institute (JGI-PGF)"/>
            <person name="Walter F."/>
            <person name="Albersmeier A."/>
            <person name="Kalinowski J."/>
            <person name="Ruckert C."/>
        </authorList>
    </citation>
    <scope>NUCLEOTIDE SEQUENCE</scope>
    <source>
        <strain evidence="2">JCM 4784</strain>
    </source>
</reference>
<evidence type="ECO:0000256" key="1">
    <source>
        <dbReference type="SAM" id="MobiDB-lite"/>
    </source>
</evidence>
<feature type="region of interest" description="Disordered" evidence="1">
    <location>
        <begin position="1"/>
        <end position="24"/>
    </location>
</feature>
<protein>
    <recommendedName>
        <fullName evidence="4">Lipoprotein</fullName>
    </recommendedName>
</protein>
<keyword evidence="3" id="KW-1185">Reference proteome</keyword>
<evidence type="ECO:0000313" key="2">
    <source>
        <dbReference type="EMBL" id="GHE83506.1"/>
    </source>
</evidence>
<feature type="region of interest" description="Disordered" evidence="1">
    <location>
        <begin position="70"/>
        <end position="92"/>
    </location>
</feature>